<reference evidence="7 8" key="1">
    <citation type="submission" date="2015-07" db="EMBL/GenBank/DDBJ databases">
        <title>The genome of Eufriesea mexicana.</title>
        <authorList>
            <person name="Pan H."/>
            <person name="Kapheim K."/>
        </authorList>
    </citation>
    <scope>NUCLEOTIDE SEQUENCE [LARGE SCALE GENOMIC DNA]</scope>
    <source>
        <strain evidence="7">0111107269</strain>
        <tissue evidence="7">Whole body</tissue>
    </source>
</reference>
<feature type="non-terminal residue" evidence="7">
    <location>
        <position position="612"/>
    </location>
</feature>
<dbReference type="EMBL" id="KQ775960">
    <property type="protein sequence ID" value="OAD52258.1"/>
    <property type="molecule type" value="Genomic_DNA"/>
</dbReference>
<evidence type="ECO:0000256" key="5">
    <source>
        <dbReference type="SAM" id="Phobius"/>
    </source>
</evidence>
<evidence type="ECO:0000313" key="8">
    <source>
        <dbReference type="Proteomes" id="UP000250275"/>
    </source>
</evidence>
<dbReference type="GO" id="GO:0016020">
    <property type="term" value="C:membrane"/>
    <property type="evidence" value="ECO:0007669"/>
    <property type="project" value="UniProtKB-SubCell"/>
</dbReference>
<dbReference type="SUPFAM" id="SSF53822">
    <property type="entry name" value="Periplasmic binding protein-like I"/>
    <property type="match status" value="1"/>
</dbReference>
<evidence type="ECO:0000256" key="1">
    <source>
        <dbReference type="ARBA" id="ARBA00004370"/>
    </source>
</evidence>
<dbReference type="OrthoDB" id="1890790at2759"/>
<dbReference type="Proteomes" id="UP000250275">
    <property type="component" value="Unassembled WGS sequence"/>
</dbReference>
<evidence type="ECO:0000259" key="6">
    <source>
        <dbReference type="Pfam" id="PF01094"/>
    </source>
</evidence>
<organism evidence="7 8">
    <name type="scientific">Eufriesea mexicana</name>
    <dbReference type="NCBI Taxonomy" id="516756"/>
    <lineage>
        <taxon>Eukaryota</taxon>
        <taxon>Metazoa</taxon>
        <taxon>Ecdysozoa</taxon>
        <taxon>Arthropoda</taxon>
        <taxon>Hexapoda</taxon>
        <taxon>Insecta</taxon>
        <taxon>Pterygota</taxon>
        <taxon>Neoptera</taxon>
        <taxon>Endopterygota</taxon>
        <taxon>Hymenoptera</taxon>
        <taxon>Apocrita</taxon>
        <taxon>Aculeata</taxon>
        <taxon>Apoidea</taxon>
        <taxon>Anthophila</taxon>
        <taxon>Apidae</taxon>
        <taxon>Eufriesea</taxon>
    </lineage>
</organism>
<sequence>MAGNSFCWLWSWISIMILPGCLLFSSGERIPCVPYLSDTTEEYRNESQAEVMLFLREHCNDDEMDNTTDVAENIRYYFDQYNFDVQITVIPLSLSCETKTWGLDALLRVLSERRAKALVAVVDSPMCEVTIKLAHLWNMPLFTWTCPLKDYDERQLSTIVRLSPSLPTIAKALAEMLMHLHWRTVAIIGTDREPWISLERALLNSLQSIGAVVRRRAVLPQRASFEQIRKILRPVYNVSRKVTVLCLPTSDEDGLMTRALSEIDIAQQSSNSIWNSMTVIVHTEDDDLFLPTRNTSFSHFDLATSISLATLSSSNSSDIQDEAIFHNYDDNVTADAEQVEGNKWKRNNRFFPPKNLSSTFLERLLTITPLDCRYNVDKVFEGVESYMVPTLMDHLNETLNILMNDNSSINAFNNKIYTYVMLDWRVDIWKPIMITVEEHEKLFIRKLSTNAVAFRNVNDTDIPKCNVDTNGITIVDCAGTYTSGESVFRITHIVTIVLGSLLLTVLAISIAMLIRKKLLKKRMSKGPYKIILTTSDFVFPQVPQVDSRRVDEGIETMLCCWLQQLQEFGGPEVEKPDLLQLGSVSSLKPCLRTSTGNLTRHNFFKDPRASSN</sequence>
<comment type="subcellular location">
    <subcellularLocation>
        <location evidence="1">Membrane</location>
    </subcellularLocation>
</comment>
<dbReference type="AlphaFoldDB" id="A0A310SF59"/>
<proteinExistence type="predicted"/>
<name>A0A310SF59_9HYME</name>
<dbReference type="InterPro" id="IPR001828">
    <property type="entry name" value="ANF_lig-bd_rcpt"/>
</dbReference>
<keyword evidence="8" id="KW-1185">Reference proteome</keyword>
<gene>
    <name evidence="7" type="ORF">WN48_02543</name>
</gene>
<evidence type="ECO:0000313" key="7">
    <source>
        <dbReference type="EMBL" id="OAD52258.1"/>
    </source>
</evidence>
<dbReference type="Gene3D" id="3.40.50.2300">
    <property type="match status" value="2"/>
</dbReference>
<accession>A0A310SF59</accession>
<evidence type="ECO:0000256" key="2">
    <source>
        <dbReference type="ARBA" id="ARBA00022692"/>
    </source>
</evidence>
<feature type="transmembrane region" description="Helical" evidence="5">
    <location>
        <begin position="7"/>
        <end position="27"/>
    </location>
</feature>
<dbReference type="InterPro" id="IPR028082">
    <property type="entry name" value="Peripla_BP_I"/>
</dbReference>
<feature type="domain" description="Receptor ligand binding region" evidence="6">
    <location>
        <begin position="87"/>
        <end position="259"/>
    </location>
</feature>
<keyword evidence="2 5" id="KW-0812">Transmembrane</keyword>
<protein>
    <submittedName>
        <fullName evidence="7">Retinal guanylyl cyclase 2</fullName>
    </submittedName>
</protein>
<feature type="transmembrane region" description="Helical" evidence="5">
    <location>
        <begin position="493"/>
        <end position="514"/>
    </location>
</feature>
<keyword evidence="3 5" id="KW-1133">Transmembrane helix</keyword>
<evidence type="ECO:0000256" key="4">
    <source>
        <dbReference type="ARBA" id="ARBA00023136"/>
    </source>
</evidence>
<dbReference type="Pfam" id="PF01094">
    <property type="entry name" value="ANF_receptor"/>
    <property type="match status" value="1"/>
</dbReference>
<keyword evidence="4 5" id="KW-0472">Membrane</keyword>
<evidence type="ECO:0000256" key="3">
    <source>
        <dbReference type="ARBA" id="ARBA00022989"/>
    </source>
</evidence>